<sequence length="1057" mass="114430">MPDPNGAESSAAGQRRASTSVTPPLTPGRRGSAARSVEGLPAPAEQDEDALDEIKRYESFSTVDWLVDGSRERARLARASAKRLQTAGVVRRFHSSDGPLASNGSTSAAYTSAAGVQARLANSDTADWGQLGFAPHERPPRWWPMRNFWGRKAWWAWRFVVATAAAAADSGVVVLVGIFIGINMAIISIATEWASDLKQGYCKAGWWLNAKFCCWETMDPGGLGGSMNPLPRPPGKAIAMPDSLNSTSNLTVALAGRAMETALWYHSQFTSRADGQGQTGNLSETCTDWVPWSTWTLPAWFVYVFAAVVLSSTCAWLVQAFAPYAAGSGISEIKCILAGFIINGYLGVWTFVIKSLTLPLAIASGLSVGKEGPAVHVACCIGNIVSSFFRELTRSQAKMRELLTASSAAGVAVAFGSPIGGVLFSLEEMAYNFPATTMWRSFLCALAATVTLSFMNPFRTGKLVLFQVSYDRDWHYFEILFYLLIGVFGGLYGALVIKYNLQVQSFRRNHLASHGISEAAILAMLTASVAYFNKFLRIDMTESLEILFRECEGGGDYDNLCQSSAQWRMVNSLLLATIIRFALVIISYGCKVPAGIFVPSMAIGATFGRMVGILVKALHQAIPNAAFFAACEPDVPCITPGTYAFLGAAAALAGVTRITVAVVVIMFELTGALTYILPTMIVVMVTKGIGDWYGKGGIAEQMIRFNGYPFLDKDEHAFGIPVQDVMKQNPVTVYATGMTLEELERRLSEDSYKGFPLVQGPSDGTLLGYVGKTELRYALGNAKRSRNLGPRTQIVFMRSPETAARRNVKILITPLLPSFGGDGPVTPRTPGQSRLDEECLMSHARAGEGDEESEGSDLDDADGGVNGEGEDDELDLGGWVDQTPLSVPPAMALEVVMDLFKKMGPRVILVSKYGNLAGLVTVKDVLKFVAAQEKAEAMALKIQAQQGEDELPYARMNGAADPEDEGELELLLSYVLDWSGSVGRSIFERVSPFLARFAPRNRPRPPTARYSRPSAREGHVVFDEGGMSPNHSPEGPTNHTSSVWKTDEVEQFVLGEV</sequence>
<dbReference type="GO" id="GO:0005794">
    <property type="term" value="C:Golgi apparatus"/>
    <property type="evidence" value="ECO:0007669"/>
    <property type="project" value="TreeGrafter"/>
</dbReference>
<dbReference type="CDD" id="cd03684">
    <property type="entry name" value="ClC_3_like"/>
    <property type="match status" value="1"/>
</dbReference>
<keyword evidence="6 9" id="KW-0472">Membrane</keyword>
<feature type="transmembrane region" description="Helical" evidence="9">
    <location>
        <begin position="402"/>
        <end position="426"/>
    </location>
</feature>
<dbReference type="GO" id="GO:0005247">
    <property type="term" value="F:voltage-gated chloride channel activity"/>
    <property type="evidence" value="ECO:0007669"/>
    <property type="project" value="TreeGrafter"/>
</dbReference>
<keyword evidence="3 9" id="KW-0812">Transmembrane</keyword>
<keyword evidence="13" id="KW-1185">Reference proteome</keyword>
<keyword evidence="5 9" id="KW-0406">Ion transport</keyword>
<evidence type="ECO:0000256" key="4">
    <source>
        <dbReference type="ARBA" id="ARBA00022989"/>
    </source>
</evidence>
<gene>
    <name evidence="12" type="ORF">K437DRAFT_254489</name>
</gene>
<feature type="compositionally biased region" description="Acidic residues" evidence="10">
    <location>
        <begin position="849"/>
        <end position="875"/>
    </location>
</feature>
<feature type="region of interest" description="Disordered" evidence="10">
    <location>
        <begin position="1022"/>
        <end position="1046"/>
    </location>
</feature>
<evidence type="ECO:0000259" key="11">
    <source>
        <dbReference type="PROSITE" id="PS51371"/>
    </source>
</evidence>
<dbReference type="Gene3D" id="3.10.580.20">
    <property type="match status" value="1"/>
</dbReference>
<feature type="domain" description="CBS" evidence="11">
    <location>
        <begin position="726"/>
        <end position="785"/>
    </location>
</feature>
<protein>
    <recommendedName>
        <fullName evidence="9">Chloride channel protein</fullName>
    </recommendedName>
</protein>
<organism evidence="12 13">
    <name type="scientific">Tilletiaria anomala (strain ATCC 24038 / CBS 436.72 / UBC 951)</name>
    <dbReference type="NCBI Taxonomy" id="1037660"/>
    <lineage>
        <taxon>Eukaryota</taxon>
        <taxon>Fungi</taxon>
        <taxon>Dikarya</taxon>
        <taxon>Basidiomycota</taxon>
        <taxon>Ustilaginomycotina</taxon>
        <taxon>Exobasidiomycetes</taxon>
        <taxon>Georgefischeriales</taxon>
        <taxon>Tilletiariaceae</taxon>
        <taxon>Tilletiaria</taxon>
    </lineage>
</organism>
<dbReference type="Proteomes" id="UP000027361">
    <property type="component" value="Unassembled WGS sequence"/>
</dbReference>
<evidence type="ECO:0000256" key="10">
    <source>
        <dbReference type="SAM" id="MobiDB-lite"/>
    </source>
</evidence>
<dbReference type="InterPro" id="IPR046342">
    <property type="entry name" value="CBS_dom_sf"/>
</dbReference>
<feature type="transmembrane region" description="Helical" evidence="9">
    <location>
        <begin position="438"/>
        <end position="458"/>
    </location>
</feature>
<dbReference type="GeneID" id="25263883"/>
<dbReference type="InterPro" id="IPR000644">
    <property type="entry name" value="CBS_dom"/>
</dbReference>
<keyword evidence="4 9" id="KW-1133">Transmembrane helix</keyword>
<evidence type="ECO:0000313" key="12">
    <source>
        <dbReference type="EMBL" id="KDN52290.1"/>
    </source>
</evidence>
<dbReference type="PROSITE" id="PS51371">
    <property type="entry name" value="CBS"/>
    <property type="match status" value="2"/>
</dbReference>
<dbReference type="Gene3D" id="1.10.3080.10">
    <property type="entry name" value="Clc chloride channel"/>
    <property type="match status" value="1"/>
</dbReference>
<dbReference type="GO" id="GO:0005886">
    <property type="term" value="C:plasma membrane"/>
    <property type="evidence" value="ECO:0007669"/>
    <property type="project" value="TreeGrafter"/>
</dbReference>
<evidence type="ECO:0000256" key="1">
    <source>
        <dbReference type="ARBA" id="ARBA00004141"/>
    </source>
</evidence>
<name>A0A066WNV6_TILAU</name>
<feature type="transmembrane region" description="Helical" evidence="9">
    <location>
        <begin position="643"/>
        <end position="667"/>
    </location>
</feature>
<dbReference type="PRINTS" id="PR00762">
    <property type="entry name" value="CLCHANNEL"/>
</dbReference>
<keyword evidence="2 9" id="KW-0813">Transport</keyword>
<feature type="compositionally biased region" description="Polar residues" evidence="10">
    <location>
        <begin position="7"/>
        <end position="23"/>
    </location>
</feature>
<reference evidence="12 13" key="1">
    <citation type="submission" date="2014-05" db="EMBL/GenBank/DDBJ databases">
        <title>Draft genome sequence of a rare smut relative, Tilletiaria anomala UBC 951.</title>
        <authorList>
            <consortium name="DOE Joint Genome Institute"/>
            <person name="Toome M."/>
            <person name="Kuo A."/>
            <person name="Henrissat B."/>
            <person name="Lipzen A."/>
            <person name="Tritt A."/>
            <person name="Yoshinaga Y."/>
            <person name="Zane M."/>
            <person name="Barry K."/>
            <person name="Grigoriev I.V."/>
            <person name="Spatafora J.W."/>
            <person name="Aimea M.C."/>
        </authorList>
    </citation>
    <scope>NUCLEOTIDE SEQUENCE [LARGE SCALE GENOMIC DNA]</scope>
    <source>
        <strain evidence="12 13">UBC 951</strain>
    </source>
</reference>
<dbReference type="AlphaFoldDB" id="A0A066WNV6"/>
<feature type="transmembrane region" description="Helical" evidence="9">
    <location>
        <begin position="333"/>
        <end position="353"/>
    </location>
</feature>
<dbReference type="FunCoup" id="A0A066WNV6">
    <property type="interactions" value="201"/>
</dbReference>
<accession>A0A066WNV6</accession>
<feature type="transmembrane region" description="Helical" evidence="9">
    <location>
        <begin position="673"/>
        <end position="694"/>
    </location>
</feature>
<evidence type="ECO:0000256" key="6">
    <source>
        <dbReference type="ARBA" id="ARBA00023136"/>
    </source>
</evidence>
<dbReference type="Pfam" id="PF00654">
    <property type="entry name" value="Voltage_CLC"/>
    <property type="match status" value="1"/>
</dbReference>
<dbReference type="SMART" id="SM00116">
    <property type="entry name" value="CBS"/>
    <property type="match status" value="2"/>
</dbReference>
<dbReference type="GO" id="GO:0006878">
    <property type="term" value="P:intracellular copper ion homeostasis"/>
    <property type="evidence" value="ECO:0007669"/>
    <property type="project" value="TreeGrafter"/>
</dbReference>
<dbReference type="SUPFAM" id="SSF54631">
    <property type="entry name" value="CBS-domain pair"/>
    <property type="match status" value="1"/>
</dbReference>
<feature type="transmembrane region" description="Helical" evidence="9">
    <location>
        <begin position="373"/>
        <end position="390"/>
    </location>
</feature>
<dbReference type="OMA" id="TCTDWVP"/>
<evidence type="ECO:0000256" key="3">
    <source>
        <dbReference type="ARBA" id="ARBA00022692"/>
    </source>
</evidence>
<dbReference type="InterPro" id="IPR001807">
    <property type="entry name" value="ClC"/>
</dbReference>
<dbReference type="InterPro" id="IPR014743">
    <property type="entry name" value="Cl-channel_core"/>
</dbReference>
<dbReference type="EMBL" id="JMSN01000012">
    <property type="protein sequence ID" value="KDN52290.1"/>
    <property type="molecule type" value="Genomic_DNA"/>
</dbReference>
<keyword evidence="8" id="KW-0129">CBS domain</keyword>
<dbReference type="GO" id="GO:0005769">
    <property type="term" value="C:early endosome"/>
    <property type="evidence" value="ECO:0007669"/>
    <property type="project" value="TreeGrafter"/>
</dbReference>
<dbReference type="RefSeq" id="XP_013245129.1">
    <property type="nucleotide sequence ID" value="XM_013389675.1"/>
</dbReference>
<dbReference type="FunFam" id="1.10.3080.10:FF:000011">
    <property type="entry name" value="Chloride channel protein"/>
    <property type="match status" value="1"/>
</dbReference>
<dbReference type="Gene3D" id="3.90.1280.20">
    <property type="match status" value="1"/>
</dbReference>
<dbReference type="GO" id="GO:0006879">
    <property type="term" value="P:intracellular iron ion homeostasis"/>
    <property type="evidence" value="ECO:0007669"/>
    <property type="project" value="TreeGrafter"/>
</dbReference>
<evidence type="ECO:0000256" key="5">
    <source>
        <dbReference type="ARBA" id="ARBA00023065"/>
    </source>
</evidence>
<feature type="region of interest" description="Disordered" evidence="10">
    <location>
        <begin position="1"/>
        <end position="49"/>
    </location>
</feature>
<feature type="compositionally biased region" description="Polar residues" evidence="10">
    <location>
        <begin position="1029"/>
        <end position="1044"/>
    </location>
</feature>
<evidence type="ECO:0000256" key="2">
    <source>
        <dbReference type="ARBA" id="ARBA00022448"/>
    </source>
</evidence>
<dbReference type="Pfam" id="PF00571">
    <property type="entry name" value="CBS"/>
    <property type="match status" value="2"/>
</dbReference>
<comment type="subcellular location">
    <subcellularLocation>
        <location evidence="1 9">Membrane</location>
        <topology evidence="1 9">Multi-pass membrane protein</topology>
    </subcellularLocation>
</comment>
<feature type="transmembrane region" description="Helical" evidence="9">
    <location>
        <begin position="300"/>
        <end position="321"/>
    </location>
</feature>
<evidence type="ECO:0000256" key="7">
    <source>
        <dbReference type="ARBA" id="ARBA00023214"/>
    </source>
</evidence>
<feature type="transmembrane region" description="Helical" evidence="9">
    <location>
        <begin position="155"/>
        <end position="187"/>
    </location>
</feature>
<feature type="domain" description="CBS" evidence="11">
    <location>
        <begin position="880"/>
        <end position="936"/>
    </location>
</feature>
<feature type="transmembrane region" description="Helical" evidence="9">
    <location>
        <begin position="511"/>
        <end position="532"/>
    </location>
</feature>
<comment type="similarity">
    <text evidence="9">Belongs to the chloride channel (TC 2.A.49) family.</text>
</comment>
<evidence type="ECO:0000313" key="13">
    <source>
        <dbReference type="Proteomes" id="UP000027361"/>
    </source>
</evidence>
<feature type="region of interest" description="Disordered" evidence="10">
    <location>
        <begin position="844"/>
        <end position="877"/>
    </location>
</feature>
<dbReference type="CDD" id="cd04591">
    <property type="entry name" value="CBS_pair_voltage-gated_CLC_euk_bac"/>
    <property type="match status" value="1"/>
</dbReference>
<dbReference type="SUPFAM" id="SSF81340">
    <property type="entry name" value="Clc chloride channel"/>
    <property type="match status" value="1"/>
</dbReference>
<dbReference type="GO" id="GO:0005783">
    <property type="term" value="C:endoplasmic reticulum"/>
    <property type="evidence" value="ECO:0007669"/>
    <property type="project" value="TreeGrafter"/>
</dbReference>
<dbReference type="PANTHER" id="PTHR45711">
    <property type="entry name" value="CHLORIDE CHANNEL PROTEIN"/>
    <property type="match status" value="1"/>
</dbReference>
<dbReference type="GO" id="GO:0000324">
    <property type="term" value="C:fungal-type vacuole"/>
    <property type="evidence" value="ECO:0007669"/>
    <property type="project" value="TreeGrafter"/>
</dbReference>
<proteinExistence type="inferred from homology"/>
<feature type="transmembrane region" description="Helical" evidence="9">
    <location>
        <begin position="479"/>
        <end position="499"/>
    </location>
</feature>
<evidence type="ECO:0000256" key="8">
    <source>
        <dbReference type="PROSITE-ProRule" id="PRU00703"/>
    </source>
</evidence>
<comment type="caution">
    <text evidence="12">The sequence shown here is derived from an EMBL/GenBank/DDBJ whole genome shotgun (WGS) entry which is preliminary data.</text>
</comment>
<keyword evidence="7 9" id="KW-0868">Chloride</keyword>
<dbReference type="HOGENOM" id="CLU_003181_2_2_1"/>
<dbReference type="OrthoDB" id="44789at2759"/>
<dbReference type="PANTHER" id="PTHR45711:SF9">
    <property type="entry name" value="ANION_PROTON EXCHANGE TRANSPORTER GEF1"/>
    <property type="match status" value="1"/>
</dbReference>
<evidence type="ECO:0000256" key="9">
    <source>
        <dbReference type="RuleBase" id="RU361221"/>
    </source>
</evidence>
<dbReference type="InParanoid" id="A0A066WNV6"/>